<feature type="compositionally biased region" description="Pro residues" evidence="1">
    <location>
        <begin position="49"/>
        <end position="59"/>
    </location>
</feature>
<keyword evidence="3" id="KW-1185">Reference proteome</keyword>
<comment type="caution">
    <text evidence="2">The sequence shown here is derived from an EMBL/GenBank/DDBJ whole genome shotgun (WGS) entry which is preliminary data.</text>
</comment>
<evidence type="ECO:0000313" key="3">
    <source>
        <dbReference type="Proteomes" id="UP000267128"/>
    </source>
</evidence>
<dbReference type="EMBL" id="RJSE01000003">
    <property type="protein sequence ID" value="RNL65344.1"/>
    <property type="molecule type" value="Genomic_DNA"/>
</dbReference>
<proteinExistence type="predicted"/>
<gene>
    <name evidence="2" type="ORF">EFK50_05135</name>
</gene>
<dbReference type="Proteomes" id="UP000267128">
    <property type="component" value="Unassembled WGS sequence"/>
</dbReference>
<name>A0A3N0CPE6_9ACTN</name>
<evidence type="ECO:0000256" key="1">
    <source>
        <dbReference type="SAM" id="MobiDB-lite"/>
    </source>
</evidence>
<dbReference type="RefSeq" id="WP_123226447.1">
    <property type="nucleotide sequence ID" value="NZ_RJSE01000003.1"/>
</dbReference>
<feature type="region of interest" description="Disordered" evidence="1">
    <location>
        <begin position="24"/>
        <end position="59"/>
    </location>
</feature>
<accession>A0A3N0CPE6</accession>
<sequence>MFWMIVLAVIALVMLVAWRHDRRRSGSLREVSGTRRAVTEGEIQSHSPSPLPGPDAPMG</sequence>
<dbReference type="AlphaFoldDB" id="A0A3N0CPE6"/>
<protein>
    <submittedName>
        <fullName evidence="2">Uncharacterized protein</fullName>
    </submittedName>
</protein>
<evidence type="ECO:0000313" key="2">
    <source>
        <dbReference type="EMBL" id="RNL65344.1"/>
    </source>
</evidence>
<organism evidence="2 3">
    <name type="scientific">Nocardioides marmoriginsengisoli</name>
    <dbReference type="NCBI Taxonomy" id="661483"/>
    <lineage>
        <taxon>Bacteria</taxon>
        <taxon>Bacillati</taxon>
        <taxon>Actinomycetota</taxon>
        <taxon>Actinomycetes</taxon>
        <taxon>Propionibacteriales</taxon>
        <taxon>Nocardioidaceae</taxon>
        <taxon>Nocardioides</taxon>
    </lineage>
</organism>
<reference evidence="2 3" key="1">
    <citation type="submission" date="2018-11" db="EMBL/GenBank/DDBJ databases">
        <authorList>
            <person name="Li F."/>
        </authorList>
    </citation>
    <scope>NUCLEOTIDE SEQUENCE [LARGE SCALE GENOMIC DNA]</scope>
    <source>
        <strain evidence="2 3">Gsoil 097</strain>
    </source>
</reference>